<feature type="region of interest" description="Disordered" evidence="1">
    <location>
        <begin position="305"/>
        <end position="392"/>
    </location>
</feature>
<feature type="region of interest" description="Disordered" evidence="1">
    <location>
        <begin position="1"/>
        <end position="37"/>
    </location>
</feature>
<feature type="compositionally biased region" description="Basic and acidic residues" evidence="1">
    <location>
        <begin position="318"/>
        <end position="329"/>
    </location>
</feature>
<evidence type="ECO:0000313" key="3">
    <source>
        <dbReference type="Proteomes" id="UP000724874"/>
    </source>
</evidence>
<proteinExistence type="predicted"/>
<sequence>MNSNYLPSSSPIPSSSSAEGRNQTPPSSPPCHSQTTFYGNEDYSVFAHTVGHRPYEQLGQHDSRDFYLSAPHQHSDPITSSLLSRSFMPSYYTEPLEAQGPSEQYTQNEPIDALESPQPTPGPSDQVVETETTAESSKFSHTIRKTVIPNPKRPTLAGVRLQQKKLSKPFRSPIIHPPVRLAPKPPTVSAEPLVSLASSAYLKETMPAKVANAVASSSQKTSDPKVKHRTTRAASQFKSPLSSSSTSSDEAALVRLTPTIQSLERKLQLLRRALKVREDAQEEVLDGLVNKWTEAGREVAQEVWDAVKDNANQGEGSGGDRKGKKRAVEESWGWDESSESKKSRKDALERNWGWDVVPVSDRSGEAVEGEKDGDIGQSRESQEANEDVPAPSLGTMLMELGIAPETLGWNEEEGTFVDNEQGK</sequence>
<keyword evidence="3" id="KW-1185">Reference proteome</keyword>
<evidence type="ECO:0000313" key="2">
    <source>
        <dbReference type="EMBL" id="KAF8901735.1"/>
    </source>
</evidence>
<evidence type="ECO:0000256" key="1">
    <source>
        <dbReference type="SAM" id="MobiDB-lite"/>
    </source>
</evidence>
<name>A0A9P5NLV4_GYMJU</name>
<gene>
    <name evidence="2" type="ORF">CPB84DRAFT_1777307</name>
</gene>
<feature type="compositionally biased region" description="Low complexity" evidence="1">
    <location>
        <begin position="7"/>
        <end position="17"/>
    </location>
</feature>
<reference evidence="2" key="1">
    <citation type="submission" date="2020-11" db="EMBL/GenBank/DDBJ databases">
        <authorList>
            <consortium name="DOE Joint Genome Institute"/>
            <person name="Ahrendt S."/>
            <person name="Riley R."/>
            <person name="Andreopoulos W."/>
            <person name="LaButti K."/>
            <person name="Pangilinan J."/>
            <person name="Ruiz-duenas F.J."/>
            <person name="Barrasa J.M."/>
            <person name="Sanchez-Garcia M."/>
            <person name="Camarero S."/>
            <person name="Miyauchi S."/>
            <person name="Serrano A."/>
            <person name="Linde D."/>
            <person name="Babiker R."/>
            <person name="Drula E."/>
            <person name="Ayuso-Fernandez I."/>
            <person name="Pacheco R."/>
            <person name="Padilla G."/>
            <person name="Ferreira P."/>
            <person name="Barriuso J."/>
            <person name="Kellner H."/>
            <person name="Castanera R."/>
            <person name="Alfaro M."/>
            <person name="Ramirez L."/>
            <person name="Pisabarro A.G."/>
            <person name="Kuo A."/>
            <person name="Tritt A."/>
            <person name="Lipzen A."/>
            <person name="He G."/>
            <person name="Yan M."/>
            <person name="Ng V."/>
            <person name="Cullen D."/>
            <person name="Martin F."/>
            <person name="Rosso M.-N."/>
            <person name="Henrissat B."/>
            <person name="Hibbett D."/>
            <person name="Martinez A.T."/>
            <person name="Grigoriev I.V."/>
        </authorList>
    </citation>
    <scope>NUCLEOTIDE SEQUENCE</scope>
    <source>
        <strain evidence="2">AH 44721</strain>
    </source>
</reference>
<organism evidence="2 3">
    <name type="scientific">Gymnopilus junonius</name>
    <name type="common">Spectacular rustgill mushroom</name>
    <name type="synonym">Gymnopilus spectabilis subsp. junonius</name>
    <dbReference type="NCBI Taxonomy" id="109634"/>
    <lineage>
        <taxon>Eukaryota</taxon>
        <taxon>Fungi</taxon>
        <taxon>Dikarya</taxon>
        <taxon>Basidiomycota</taxon>
        <taxon>Agaricomycotina</taxon>
        <taxon>Agaricomycetes</taxon>
        <taxon>Agaricomycetidae</taxon>
        <taxon>Agaricales</taxon>
        <taxon>Agaricineae</taxon>
        <taxon>Hymenogastraceae</taxon>
        <taxon>Gymnopilus</taxon>
    </lineage>
</organism>
<dbReference type="AlphaFoldDB" id="A0A9P5NLV4"/>
<feature type="compositionally biased region" description="Low complexity" evidence="1">
    <location>
        <begin position="233"/>
        <end position="250"/>
    </location>
</feature>
<feature type="compositionally biased region" description="Basic and acidic residues" evidence="1">
    <location>
        <begin position="338"/>
        <end position="349"/>
    </location>
</feature>
<feature type="compositionally biased region" description="Polar residues" evidence="1">
    <location>
        <begin position="18"/>
        <end position="37"/>
    </location>
</feature>
<dbReference type="Gene3D" id="6.10.140.1020">
    <property type="match status" value="1"/>
</dbReference>
<dbReference type="OrthoDB" id="27934at2759"/>
<dbReference type="EMBL" id="JADNYJ010000040">
    <property type="protein sequence ID" value="KAF8901735.1"/>
    <property type="molecule type" value="Genomic_DNA"/>
</dbReference>
<feature type="compositionally biased region" description="Polar residues" evidence="1">
    <location>
        <begin position="127"/>
        <end position="140"/>
    </location>
</feature>
<protein>
    <submittedName>
        <fullName evidence="2">Uncharacterized protein</fullName>
    </submittedName>
</protein>
<comment type="caution">
    <text evidence="2">The sequence shown here is derived from an EMBL/GenBank/DDBJ whole genome shotgun (WGS) entry which is preliminary data.</text>
</comment>
<accession>A0A9P5NLV4</accession>
<feature type="region of interest" description="Disordered" evidence="1">
    <location>
        <begin position="212"/>
        <end position="250"/>
    </location>
</feature>
<dbReference type="Proteomes" id="UP000724874">
    <property type="component" value="Unassembled WGS sequence"/>
</dbReference>
<feature type="region of interest" description="Disordered" evidence="1">
    <location>
        <begin position="93"/>
        <end position="187"/>
    </location>
</feature>
<feature type="compositionally biased region" description="Basic and acidic residues" evidence="1">
    <location>
        <begin position="362"/>
        <end position="374"/>
    </location>
</feature>